<dbReference type="EMBL" id="BTGU01000029">
    <property type="protein sequence ID" value="GMN48714.1"/>
    <property type="molecule type" value="Genomic_DNA"/>
</dbReference>
<name>A0AA88DJ43_FICCA</name>
<sequence length="112" mass="12568">MDDELLYESKEFIGLGLVARDENGVVLGAVARQMFGTFSPYFGECMAVREDVWFAQSRGFSSWIVETDVLNIVHVIDDSAHRSVEANVIDDVCDVLFSYEGIFVKADLPNRI</sequence>
<dbReference type="GO" id="GO:0003676">
    <property type="term" value="F:nucleic acid binding"/>
    <property type="evidence" value="ECO:0007669"/>
    <property type="project" value="InterPro"/>
</dbReference>
<evidence type="ECO:0000259" key="1">
    <source>
        <dbReference type="Pfam" id="PF13456"/>
    </source>
</evidence>
<accession>A0AA88DJ43</accession>
<dbReference type="GO" id="GO:0004523">
    <property type="term" value="F:RNA-DNA hybrid ribonuclease activity"/>
    <property type="evidence" value="ECO:0007669"/>
    <property type="project" value="InterPro"/>
</dbReference>
<organism evidence="2 3">
    <name type="scientific">Ficus carica</name>
    <name type="common">Common fig</name>
    <dbReference type="NCBI Taxonomy" id="3494"/>
    <lineage>
        <taxon>Eukaryota</taxon>
        <taxon>Viridiplantae</taxon>
        <taxon>Streptophyta</taxon>
        <taxon>Embryophyta</taxon>
        <taxon>Tracheophyta</taxon>
        <taxon>Spermatophyta</taxon>
        <taxon>Magnoliopsida</taxon>
        <taxon>eudicotyledons</taxon>
        <taxon>Gunneridae</taxon>
        <taxon>Pentapetalae</taxon>
        <taxon>rosids</taxon>
        <taxon>fabids</taxon>
        <taxon>Rosales</taxon>
        <taxon>Moraceae</taxon>
        <taxon>Ficeae</taxon>
        <taxon>Ficus</taxon>
    </lineage>
</organism>
<dbReference type="AlphaFoldDB" id="A0AA88DJ43"/>
<dbReference type="Proteomes" id="UP001187192">
    <property type="component" value="Unassembled WGS sequence"/>
</dbReference>
<keyword evidence="3" id="KW-1185">Reference proteome</keyword>
<evidence type="ECO:0000313" key="3">
    <source>
        <dbReference type="Proteomes" id="UP001187192"/>
    </source>
</evidence>
<gene>
    <name evidence="2" type="ORF">TIFTF001_017883</name>
</gene>
<dbReference type="Pfam" id="PF13456">
    <property type="entry name" value="RVT_3"/>
    <property type="match status" value="1"/>
</dbReference>
<comment type="caution">
    <text evidence="2">The sequence shown here is derived from an EMBL/GenBank/DDBJ whole genome shotgun (WGS) entry which is preliminary data.</text>
</comment>
<dbReference type="InterPro" id="IPR002156">
    <property type="entry name" value="RNaseH_domain"/>
</dbReference>
<feature type="domain" description="RNase H type-1" evidence="1">
    <location>
        <begin position="14"/>
        <end position="96"/>
    </location>
</feature>
<reference evidence="2" key="1">
    <citation type="submission" date="2023-07" db="EMBL/GenBank/DDBJ databases">
        <title>draft genome sequence of fig (Ficus carica).</title>
        <authorList>
            <person name="Takahashi T."/>
            <person name="Nishimura K."/>
        </authorList>
    </citation>
    <scope>NUCLEOTIDE SEQUENCE</scope>
</reference>
<evidence type="ECO:0000313" key="2">
    <source>
        <dbReference type="EMBL" id="GMN48714.1"/>
    </source>
</evidence>
<protein>
    <recommendedName>
        <fullName evidence="1">RNase H type-1 domain-containing protein</fullName>
    </recommendedName>
</protein>
<proteinExistence type="predicted"/>